<name>A0A1I8FQH9_9PLAT</name>
<protein>
    <submittedName>
        <fullName evidence="2">tRNA_int_endo_N domain-containing protein</fullName>
    </submittedName>
</protein>
<keyword evidence="1" id="KW-1185">Reference proteome</keyword>
<accession>A0A1I8FQH9</accession>
<evidence type="ECO:0000313" key="1">
    <source>
        <dbReference type="Proteomes" id="UP000095280"/>
    </source>
</evidence>
<evidence type="ECO:0000313" key="2">
    <source>
        <dbReference type="WBParaSite" id="maker-unitig_44376-snap-gene-0.1-mRNA-1"/>
    </source>
</evidence>
<sequence length="273" mass="31230">MSRRRLMKQLSCVSENVEDDKQVKELKLNPGSEKHNKLWHTPFYDNELKLKQMYVKLCKKFAQLQRCKIYQVKEIQRGNLQRSKAVSLGISEEKDCAAGQQEQGLIRSQPVFRAAPLALGKFLPLTCVELDFQSCKPWNLVLLKRGRAAVNCRLALWEVLECDGIMVRRNSLEFDLHRRNVMLRCDIEAGIVHSNELEELQTLIHFPEEVAIILTDSEHGLFLTVPPQAYLRNVTFDLAKLGYAGCPGEKTVKDLIPSHEERRCCSIPSCALP</sequence>
<reference evidence="2" key="1">
    <citation type="submission" date="2016-11" db="UniProtKB">
        <authorList>
            <consortium name="WormBaseParasite"/>
        </authorList>
    </citation>
    <scope>IDENTIFICATION</scope>
</reference>
<dbReference type="AlphaFoldDB" id="A0A1I8FQH9"/>
<organism evidence="1 2">
    <name type="scientific">Macrostomum lignano</name>
    <dbReference type="NCBI Taxonomy" id="282301"/>
    <lineage>
        <taxon>Eukaryota</taxon>
        <taxon>Metazoa</taxon>
        <taxon>Spiralia</taxon>
        <taxon>Lophotrochozoa</taxon>
        <taxon>Platyhelminthes</taxon>
        <taxon>Rhabditophora</taxon>
        <taxon>Macrostomorpha</taxon>
        <taxon>Macrostomida</taxon>
        <taxon>Macrostomidae</taxon>
        <taxon>Macrostomum</taxon>
    </lineage>
</organism>
<dbReference type="Proteomes" id="UP000095280">
    <property type="component" value="Unplaced"/>
</dbReference>
<dbReference type="WBParaSite" id="maker-unitig_44376-snap-gene-0.1-mRNA-1">
    <property type="protein sequence ID" value="maker-unitig_44376-snap-gene-0.1-mRNA-1"/>
    <property type="gene ID" value="maker-unitig_44376-snap-gene-0.1"/>
</dbReference>
<proteinExistence type="predicted"/>